<name>A0A9P8RNF3_9PEZI</name>
<accession>A0A9P8RNF3</accession>
<feature type="compositionally biased region" description="Low complexity" evidence="1">
    <location>
        <begin position="228"/>
        <end position="252"/>
    </location>
</feature>
<dbReference type="EMBL" id="JAGPXC010000009">
    <property type="protein sequence ID" value="KAH6646665.1"/>
    <property type="molecule type" value="Genomic_DNA"/>
</dbReference>
<dbReference type="AlphaFoldDB" id="A0A9P8RNF3"/>
<evidence type="ECO:0000256" key="1">
    <source>
        <dbReference type="SAM" id="MobiDB-lite"/>
    </source>
</evidence>
<feature type="region of interest" description="Disordered" evidence="1">
    <location>
        <begin position="42"/>
        <end position="62"/>
    </location>
</feature>
<dbReference type="GeneID" id="70137006"/>
<sequence length="265" mass="28527">MQRRISQQDVTRLDTIHEVDTAVVDTTGVETIGFSVAIAADNGGHQEDSQELSAPDSDKPGRRCDIAMVLPCCIQQRVRRSSSTSLATQPPTSRGPHTCEYRDWNLNCESLGSDIEPFNVRIREAGDQGSPSRHVTVLFHPCSKKVAWAALRLLYGDNVEVVGDRGAGEASNLAVKLDMSIHCASETVVGDLRGEFGADWETIVRAHLRADPAREILVFVNKVPTNDSASPTSRSTLSSSTLSGSTLSGSTWSDTTWSGSTIANG</sequence>
<keyword evidence="3" id="KW-1185">Reference proteome</keyword>
<evidence type="ECO:0000313" key="2">
    <source>
        <dbReference type="EMBL" id="KAH6646665.1"/>
    </source>
</evidence>
<dbReference type="Proteomes" id="UP000758603">
    <property type="component" value="Unassembled WGS sequence"/>
</dbReference>
<evidence type="ECO:0000313" key="3">
    <source>
        <dbReference type="Proteomes" id="UP000758603"/>
    </source>
</evidence>
<gene>
    <name evidence="2" type="ORF">BKA67DRAFT_663068</name>
</gene>
<comment type="caution">
    <text evidence="2">The sequence shown here is derived from an EMBL/GenBank/DDBJ whole genome shotgun (WGS) entry which is preliminary data.</text>
</comment>
<organism evidence="2 3">
    <name type="scientific">Truncatella angustata</name>
    <dbReference type="NCBI Taxonomy" id="152316"/>
    <lineage>
        <taxon>Eukaryota</taxon>
        <taxon>Fungi</taxon>
        <taxon>Dikarya</taxon>
        <taxon>Ascomycota</taxon>
        <taxon>Pezizomycotina</taxon>
        <taxon>Sordariomycetes</taxon>
        <taxon>Xylariomycetidae</taxon>
        <taxon>Amphisphaeriales</taxon>
        <taxon>Sporocadaceae</taxon>
        <taxon>Truncatella</taxon>
    </lineage>
</organism>
<protein>
    <submittedName>
        <fullName evidence="2">Uncharacterized protein</fullName>
    </submittedName>
</protein>
<proteinExistence type="predicted"/>
<feature type="region of interest" description="Disordered" evidence="1">
    <location>
        <begin position="225"/>
        <end position="252"/>
    </location>
</feature>
<reference evidence="2" key="1">
    <citation type="journal article" date="2021" name="Nat. Commun.">
        <title>Genetic determinants of endophytism in the Arabidopsis root mycobiome.</title>
        <authorList>
            <person name="Mesny F."/>
            <person name="Miyauchi S."/>
            <person name="Thiergart T."/>
            <person name="Pickel B."/>
            <person name="Atanasova L."/>
            <person name="Karlsson M."/>
            <person name="Huettel B."/>
            <person name="Barry K.W."/>
            <person name="Haridas S."/>
            <person name="Chen C."/>
            <person name="Bauer D."/>
            <person name="Andreopoulos W."/>
            <person name="Pangilinan J."/>
            <person name="LaButti K."/>
            <person name="Riley R."/>
            <person name="Lipzen A."/>
            <person name="Clum A."/>
            <person name="Drula E."/>
            <person name="Henrissat B."/>
            <person name="Kohler A."/>
            <person name="Grigoriev I.V."/>
            <person name="Martin F.M."/>
            <person name="Hacquard S."/>
        </authorList>
    </citation>
    <scope>NUCLEOTIDE SEQUENCE</scope>
    <source>
        <strain evidence="2">MPI-SDFR-AT-0073</strain>
    </source>
</reference>
<dbReference type="RefSeq" id="XP_045953179.1">
    <property type="nucleotide sequence ID" value="XM_046108115.1"/>
</dbReference>